<accession>A0A8S5PQF8</accession>
<dbReference type="EMBL" id="BK015481">
    <property type="protein sequence ID" value="DAE09000.1"/>
    <property type="molecule type" value="Genomic_DNA"/>
</dbReference>
<proteinExistence type="predicted"/>
<sequence length="81" mass="9327">MDLVEVANNIADKVQERLRNLAVDKPLNVLIEEEIKRECIGTDQSNQCTQETIYKDIISPKYDLDNGELYDRETGETVKEL</sequence>
<evidence type="ECO:0000313" key="1">
    <source>
        <dbReference type="EMBL" id="DAE09000.1"/>
    </source>
</evidence>
<protein>
    <submittedName>
        <fullName evidence="1">Uncharacterized protein</fullName>
    </submittedName>
</protein>
<organism evidence="1">
    <name type="scientific">Siphoviridae sp. ct16M3</name>
    <dbReference type="NCBI Taxonomy" id="2825305"/>
    <lineage>
        <taxon>Viruses</taxon>
        <taxon>Duplodnaviria</taxon>
        <taxon>Heunggongvirae</taxon>
        <taxon>Uroviricota</taxon>
        <taxon>Caudoviricetes</taxon>
    </lineage>
</organism>
<name>A0A8S5PQF8_9CAUD</name>
<reference evidence="1" key="1">
    <citation type="journal article" date="2021" name="Proc. Natl. Acad. Sci. U.S.A.">
        <title>A Catalog of Tens of Thousands of Viruses from Human Metagenomes Reveals Hidden Associations with Chronic Diseases.</title>
        <authorList>
            <person name="Tisza M.J."/>
            <person name="Buck C.B."/>
        </authorList>
    </citation>
    <scope>NUCLEOTIDE SEQUENCE</scope>
    <source>
        <strain evidence="1">Ct16M3</strain>
    </source>
</reference>